<dbReference type="GO" id="GO:0008878">
    <property type="term" value="F:glucose-1-phosphate adenylyltransferase activity"/>
    <property type="evidence" value="ECO:0007669"/>
    <property type="project" value="UniProtKB-UniRule"/>
</dbReference>
<comment type="catalytic activity">
    <reaction evidence="9">
        <text>alpha-D-glucose 1-phosphate + ATP + H(+) = ADP-alpha-D-glucose + diphosphate</text>
        <dbReference type="Rhea" id="RHEA:12120"/>
        <dbReference type="ChEBI" id="CHEBI:15378"/>
        <dbReference type="ChEBI" id="CHEBI:30616"/>
        <dbReference type="ChEBI" id="CHEBI:33019"/>
        <dbReference type="ChEBI" id="CHEBI:57498"/>
        <dbReference type="ChEBI" id="CHEBI:58601"/>
        <dbReference type="EC" id="2.7.7.27"/>
    </reaction>
</comment>
<dbReference type="AlphaFoldDB" id="A0A0R1KPF0"/>
<evidence type="ECO:0000259" key="11">
    <source>
        <dbReference type="Pfam" id="PF24894"/>
    </source>
</evidence>
<keyword evidence="2 9" id="KW-0321">Glycogen metabolism</keyword>
<dbReference type="Pfam" id="PF24894">
    <property type="entry name" value="Hexapep_GlmU"/>
    <property type="match status" value="1"/>
</dbReference>
<sequence>MTEKNEMLAIILAGGQGTRLGKLTKSTAKPAIPFGGRYRIIDFTLSNCANSGIDTVGVVTQYQPLELNAHIGNGSSWGLDDQNGGVTVLQPFSSSEGEKFFEGTAHAIYQNIEYIDQQNPEYLLVLSGDHIYKMDYGAMLEYHKAKKASLTVGVIPVSMEEAKRFGMMNTDETDRIIEFEEKPEHPKSDKASMGIYIFNWPTLRNYLTTSFTTNKSLEDFGKNVIPMYLANNESTYAYAFDGYWRDVGTIHSLWQANMEFLSPHNSLNIGDHNWRINSKAQVLPPMFLTNTSNVNNSMIVDSCYVAGEVDHSILSQRVSVGTGSRVVDSMIMPGATIGKNVVIDHALVGEEAVIGDGAEVKGTEKDIAVVGYGEVLGVKKS</sequence>
<evidence type="ECO:0000256" key="7">
    <source>
        <dbReference type="ARBA" id="ARBA00023056"/>
    </source>
</evidence>
<dbReference type="InterPro" id="IPR023049">
    <property type="entry name" value="GlgC_bac"/>
</dbReference>
<proteinExistence type="inferred from homology"/>
<keyword evidence="4 9" id="KW-0548">Nucleotidyltransferase</keyword>
<dbReference type="HAMAP" id="MF_00624">
    <property type="entry name" value="GlgC"/>
    <property type="match status" value="1"/>
</dbReference>
<dbReference type="eggNOG" id="COG0448">
    <property type="taxonomic scope" value="Bacteria"/>
</dbReference>
<dbReference type="CDD" id="cd04651">
    <property type="entry name" value="LbH_G1P_AT_C"/>
    <property type="match status" value="1"/>
</dbReference>
<reference evidence="12 13" key="1">
    <citation type="journal article" date="2015" name="Genome Announc.">
        <title>Expanding the biotechnology potential of lactobacilli through comparative genomics of 213 strains and associated genera.</title>
        <authorList>
            <person name="Sun Z."/>
            <person name="Harris H.M."/>
            <person name="McCann A."/>
            <person name="Guo C."/>
            <person name="Argimon S."/>
            <person name="Zhang W."/>
            <person name="Yang X."/>
            <person name="Jeffery I.B."/>
            <person name="Cooney J.C."/>
            <person name="Kagawa T.F."/>
            <person name="Liu W."/>
            <person name="Song Y."/>
            <person name="Salvetti E."/>
            <person name="Wrobel A."/>
            <person name="Rasinkangas P."/>
            <person name="Parkhill J."/>
            <person name="Rea M.C."/>
            <person name="O'Sullivan O."/>
            <person name="Ritari J."/>
            <person name="Douillard F.P."/>
            <person name="Paul Ross R."/>
            <person name="Yang R."/>
            <person name="Briner A.E."/>
            <person name="Felis G.E."/>
            <person name="de Vos W.M."/>
            <person name="Barrangou R."/>
            <person name="Klaenhammer T.R."/>
            <person name="Caufield P.W."/>
            <person name="Cui Y."/>
            <person name="Zhang H."/>
            <person name="O'Toole P.W."/>
        </authorList>
    </citation>
    <scope>NUCLEOTIDE SEQUENCE [LARGE SCALE GENOMIC DNA]</scope>
    <source>
        <strain evidence="12 13">DSM 19682</strain>
    </source>
</reference>
<feature type="site" description="Could play a key role in the communication between the regulatory and the substrate sites" evidence="9">
    <location>
        <position position="61"/>
    </location>
</feature>
<dbReference type="Proteomes" id="UP000051248">
    <property type="component" value="Unassembled WGS sequence"/>
</dbReference>
<dbReference type="Pfam" id="PF00483">
    <property type="entry name" value="NTP_transferase"/>
    <property type="match status" value="1"/>
</dbReference>
<feature type="binding site" evidence="9">
    <location>
        <position position="192"/>
    </location>
    <ligand>
        <name>alpha-D-glucose 1-phosphate</name>
        <dbReference type="ChEBI" id="CHEBI:58601"/>
    </ligand>
</feature>
<evidence type="ECO:0000256" key="9">
    <source>
        <dbReference type="HAMAP-Rule" id="MF_00624"/>
    </source>
</evidence>
<dbReference type="PANTHER" id="PTHR43523">
    <property type="entry name" value="GLUCOSE-1-PHOSPHATE ADENYLYLTRANSFERASE-RELATED"/>
    <property type="match status" value="1"/>
</dbReference>
<comment type="caution">
    <text evidence="9">Lacks conserved residue(s) required for the propagation of feature annotation.</text>
</comment>
<dbReference type="EMBL" id="AZDZ01000001">
    <property type="protein sequence ID" value="KRK81223.1"/>
    <property type="molecule type" value="Genomic_DNA"/>
</dbReference>
<evidence type="ECO:0000313" key="12">
    <source>
        <dbReference type="EMBL" id="KRK81223.1"/>
    </source>
</evidence>
<accession>A0A0R1KPF0</accession>
<keyword evidence="13" id="KW-1185">Reference proteome</keyword>
<dbReference type="InterPro" id="IPR029044">
    <property type="entry name" value="Nucleotide-diphossugar_trans"/>
</dbReference>
<evidence type="ECO:0000256" key="3">
    <source>
        <dbReference type="ARBA" id="ARBA00022679"/>
    </source>
</evidence>
<comment type="caution">
    <text evidence="12">The sequence shown here is derived from an EMBL/GenBank/DDBJ whole genome shotgun (WGS) entry which is preliminary data.</text>
</comment>
<comment type="pathway">
    <text evidence="9">Glycan biosynthesis; glycogen biosynthesis.</text>
</comment>
<keyword evidence="8 9" id="KW-0119">Carbohydrate metabolism</keyword>
<dbReference type="OrthoDB" id="9801810at2"/>
<dbReference type="NCBIfam" id="TIGR02091">
    <property type="entry name" value="glgC"/>
    <property type="match status" value="1"/>
</dbReference>
<comment type="subunit">
    <text evidence="9">Homotetramer.</text>
</comment>
<dbReference type="SUPFAM" id="SSF51161">
    <property type="entry name" value="Trimeric LpxA-like enzymes"/>
    <property type="match status" value="1"/>
</dbReference>
<feature type="binding site" evidence="9">
    <location>
        <position position="166"/>
    </location>
    <ligand>
        <name>alpha-D-glucose 1-phosphate</name>
        <dbReference type="ChEBI" id="CHEBI:58601"/>
    </ligand>
</feature>
<keyword evidence="5 9" id="KW-0547">Nucleotide-binding</keyword>
<evidence type="ECO:0000256" key="6">
    <source>
        <dbReference type="ARBA" id="ARBA00022840"/>
    </source>
</evidence>
<dbReference type="InterPro" id="IPR056818">
    <property type="entry name" value="GlmU/GlgC-like_hexapep"/>
</dbReference>
<dbReference type="UniPathway" id="UPA00164"/>
<dbReference type="STRING" id="1423775.FD03_GL000815"/>
<gene>
    <name evidence="9" type="primary">glgC</name>
    <name evidence="12" type="ORF">FD03_GL000815</name>
</gene>
<dbReference type="InterPro" id="IPR011831">
    <property type="entry name" value="ADP-Glc_PPase"/>
</dbReference>
<dbReference type="InterPro" id="IPR005836">
    <property type="entry name" value="ADP_Glu_pyroP_CS"/>
</dbReference>
<dbReference type="InterPro" id="IPR011004">
    <property type="entry name" value="Trimer_LpxA-like_sf"/>
</dbReference>
<comment type="similarity">
    <text evidence="1 9">Belongs to the bacterial/plant glucose-1-phosphate adenylyltransferase family.</text>
</comment>
<evidence type="ECO:0000313" key="13">
    <source>
        <dbReference type="Proteomes" id="UP000051248"/>
    </source>
</evidence>
<evidence type="ECO:0000256" key="5">
    <source>
        <dbReference type="ARBA" id="ARBA00022741"/>
    </source>
</evidence>
<dbReference type="CDD" id="cd02508">
    <property type="entry name" value="ADP_Glucose_PP"/>
    <property type="match status" value="1"/>
</dbReference>
<dbReference type="PROSITE" id="PS00810">
    <property type="entry name" value="ADP_GLC_PYROPHOSPH_3"/>
    <property type="match status" value="1"/>
</dbReference>
<name>A0A0R1KPF0_9LACO</name>
<dbReference type="EC" id="2.7.7.27" evidence="9"/>
<protein>
    <recommendedName>
        <fullName evidence="9">Glucose-1-phosphate adenylyltransferase</fullName>
        <ecNumber evidence="9">2.7.7.27</ecNumber>
    </recommendedName>
    <alternativeName>
        <fullName evidence="9">ADP-glucose pyrophosphorylase</fullName>
        <shortName evidence="9">ADPGlc PPase</shortName>
    </alternativeName>
    <alternativeName>
        <fullName evidence="9">ADP-glucose synthase</fullName>
    </alternativeName>
</protein>
<feature type="site" description="Could play a key role in the communication between the regulatory and the substrate sites" evidence="9">
    <location>
        <position position="100"/>
    </location>
</feature>
<dbReference type="Gene3D" id="3.90.550.10">
    <property type="entry name" value="Spore Coat Polysaccharide Biosynthesis Protein SpsA, Chain A"/>
    <property type="match status" value="1"/>
</dbReference>
<keyword evidence="3 9" id="KW-0808">Transferase</keyword>
<evidence type="ECO:0000256" key="2">
    <source>
        <dbReference type="ARBA" id="ARBA00022600"/>
    </source>
</evidence>
<dbReference type="NCBIfam" id="NF003670">
    <property type="entry name" value="PRK05293.1"/>
    <property type="match status" value="1"/>
</dbReference>
<dbReference type="InterPro" id="IPR005835">
    <property type="entry name" value="NTP_transferase_dom"/>
</dbReference>
<feature type="binding site" evidence="9">
    <location>
        <begin position="181"/>
        <end position="182"/>
    </location>
    <ligand>
        <name>alpha-D-glucose 1-phosphate</name>
        <dbReference type="ChEBI" id="CHEBI:58601"/>
    </ligand>
</feature>
<dbReference type="Gene3D" id="2.160.10.10">
    <property type="entry name" value="Hexapeptide repeat proteins"/>
    <property type="match status" value="1"/>
</dbReference>
<dbReference type="GO" id="GO:0005524">
    <property type="term" value="F:ATP binding"/>
    <property type="evidence" value="ECO:0007669"/>
    <property type="project" value="UniProtKB-KW"/>
</dbReference>
<dbReference type="PANTHER" id="PTHR43523:SF2">
    <property type="entry name" value="GLUCOSE-1-PHOSPHATE ADENYLYLTRANSFERASE"/>
    <property type="match status" value="1"/>
</dbReference>
<organism evidence="12 13">
    <name type="scientific">Companilactobacillus nodensis DSM 19682 = JCM 14932 = NBRC 107160</name>
    <dbReference type="NCBI Taxonomy" id="1423775"/>
    <lineage>
        <taxon>Bacteria</taxon>
        <taxon>Bacillati</taxon>
        <taxon>Bacillota</taxon>
        <taxon>Bacilli</taxon>
        <taxon>Lactobacillales</taxon>
        <taxon>Lactobacillaceae</taxon>
        <taxon>Companilactobacillus</taxon>
    </lineage>
</organism>
<evidence type="ECO:0000259" key="10">
    <source>
        <dbReference type="Pfam" id="PF00483"/>
    </source>
</evidence>
<feature type="domain" description="Glucose-1-phosphate adenylyltransferase/Bifunctional protein GlmU-like C-terminal hexapeptide" evidence="11">
    <location>
        <begin position="291"/>
        <end position="360"/>
    </location>
</feature>
<dbReference type="SUPFAM" id="SSF53448">
    <property type="entry name" value="Nucleotide-diphospho-sugar transferases"/>
    <property type="match status" value="1"/>
</dbReference>
<dbReference type="GO" id="GO:0005978">
    <property type="term" value="P:glycogen biosynthetic process"/>
    <property type="evidence" value="ECO:0007669"/>
    <property type="project" value="UniProtKB-UniRule"/>
</dbReference>
<comment type="function">
    <text evidence="9">Involved in the biosynthesis of ADP-glucose, a building block required for the elongation reactions to produce glycogen. Catalyzes the reaction between ATP and alpha-D-glucose 1-phosphate (G1P) to produce pyrophosphate and ADP-Glc.</text>
</comment>
<feature type="domain" description="Nucleotidyl transferase" evidence="10">
    <location>
        <begin position="9"/>
        <end position="260"/>
    </location>
</feature>
<keyword evidence="6 9" id="KW-0067">ATP-binding</keyword>
<evidence type="ECO:0000256" key="4">
    <source>
        <dbReference type="ARBA" id="ARBA00022695"/>
    </source>
</evidence>
<evidence type="ECO:0000256" key="1">
    <source>
        <dbReference type="ARBA" id="ARBA00010443"/>
    </source>
</evidence>
<keyword evidence="7 9" id="KW-0320">Glycogen biosynthesis</keyword>
<evidence type="ECO:0000256" key="8">
    <source>
        <dbReference type="ARBA" id="ARBA00023277"/>
    </source>
</evidence>
<dbReference type="PATRIC" id="fig|1423775.4.peg.832"/>